<dbReference type="Pfam" id="PF12802">
    <property type="entry name" value="MarR_2"/>
    <property type="match status" value="1"/>
</dbReference>
<dbReference type="PANTHER" id="PTHR33164:SF43">
    <property type="entry name" value="HTH-TYPE TRANSCRIPTIONAL REPRESSOR YETL"/>
    <property type="match status" value="1"/>
</dbReference>
<evidence type="ECO:0000256" key="2">
    <source>
        <dbReference type="ARBA" id="ARBA00023125"/>
    </source>
</evidence>
<accession>A0ABN2AER2</accession>
<dbReference type="Proteomes" id="UP001500842">
    <property type="component" value="Unassembled WGS sequence"/>
</dbReference>
<keyword evidence="3" id="KW-0804">Transcription</keyword>
<dbReference type="SUPFAM" id="SSF46785">
    <property type="entry name" value="Winged helix' DNA-binding domain"/>
    <property type="match status" value="1"/>
</dbReference>
<gene>
    <name evidence="5" type="ORF">GCM10009788_22330</name>
</gene>
<dbReference type="InterPro" id="IPR023187">
    <property type="entry name" value="Tscrpt_reg_MarR-type_CS"/>
</dbReference>
<feature type="domain" description="HTH marR-type" evidence="4">
    <location>
        <begin position="5"/>
        <end position="139"/>
    </location>
</feature>
<dbReference type="PROSITE" id="PS01117">
    <property type="entry name" value="HTH_MARR_1"/>
    <property type="match status" value="1"/>
</dbReference>
<dbReference type="PRINTS" id="PR00598">
    <property type="entry name" value="HTHMARR"/>
</dbReference>
<protein>
    <recommendedName>
        <fullName evidence="4">HTH marR-type domain-containing protein</fullName>
    </recommendedName>
</protein>
<keyword evidence="2" id="KW-0238">DNA-binding</keyword>
<dbReference type="SMART" id="SM00347">
    <property type="entry name" value="HTH_MARR"/>
    <property type="match status" value="1"/>
</dbReference>
<dbReference type="InterPro" id="IPR000835">
    <property type="entry name" value="HTH_MarR-typ"/>
</dbReference>
<dbReference type="EMBL" id="BAAAOR010000015">
    <property type="protein sequence ID" value="GAA1517729.1"/>
    <property type="molecule type" value="Genomic_DNA"/>
</dbReference>
<dbReference type="RefSeq" id="WP_141004713.1">
    <property type="nucleotide sequence ID" value="NZ_BAAAOR010000015.1"/>
</dbReference>
<name>A0ABN2AER2_9ACTN</name>
<keyword evidence="6" id="KW-1185">Reference proteome</keyword>
<comment type="caution">
    <text evidence="5">The sequence shown here is derived from an EMBL/GenBank/DDBJ whole genome shotgun (WGS) entry which is preliminary data.</text>
</comment>
<dbReference type="InterPro" id="IPR036390">
    <property type="entry name" value="WH_DNA-bd_sf"/>
</dbReference>
<proteinExistence type="predicted"/>
<sequence length="153" mass="16445">MGDAEPNLGMQFAFAFRALADRHAEVLGELLGEDLRPAHAYLMRAVADEPQSVSRLAGMLQVSKQAASQMVDLLEDRGLVARTVNAADRRTRDVTTTPRGEEVLATADRAWRTVENEVAEAVGPRAYAALTKALHAYLAASGTGTTGGVRPIW</sequence>
<reference evidence="5 6" key="1">
    <citation type="journal article" date="2019" name="Int. J. Syst. Evol. Microbiol.">
        <title>The Global Catalogue of Microorganisms (GCM) 10K type strain sequencing project: providing services to taxonomists for standard genome sequencing and annotation.</title>
        <authorList>
            <consortium name="The Broad Institute Genomics Platform"/>
            <consortium name="The Broad Institute Genome Sequencing Center for Infectious Disease"/>
            <person name="Wu L."/>
            <person name="Ma J."/>
        </authorList>
    </citation>
    <scope>NUCLEOTIDE SEQUENCE [LARGE SCALE GENOMIC DNA]</scope>
    <source>
        <strain evidence="5 6">JCM 14942</strain>
    </source>
</reference>
<evidence type="ECO:0000256" key="3">
    <source>
        <dbReference type="ARBA" id="ARBA00023163"/>
    </source>
</evidence>
<keyword evidence="1" id="KW-0805">Transcription regulation</keyword>
<dbReference type="InterPro" id="IPR036388">
    <property type="entry name" value="WH-like_DNA-bd_sf"/>
</dbReference>
<dbReference type="PROSITE" id="PS50995">
    <property type="entry name" value="HTH_MARR_2"/>
    <property type="match status" value="1"/>
</dbReference>
<evidence type="ECO:0000256" key="1">
    <source>
        <dbReference type="ARBA" id="ARBA00023015"/>
    </source>
</evidence>
<dbReference type="InterPro" id="IPR039422">
    <property type="entry name" value="MarR/SlyA-like"/>
</dbReference>
<evidence type="ECO:0000313" key="6">
    <source>
        <dbReference type="Proteomes" id="UP001500842"/>
    </source>
</evidence>
<organism evidence="5 6">
    <name type="scientific">Nocardioides humi</name>
    <dbReference type="NCBI Taxonomy" id="449461"/>
    <lineage>
        <taxon>Bacteria</taxon>
        <taxon>Bacillati</taxon>
        <taxon>Actinomycetota</taxon>
        <taxon>Actinomycetes</taxon>
        <taxon>Propionibacteriales</taxon>
        <taxon>Nocardioidaceae</taxon>
        <taxon>Nocardioides</taxon>
    </lineage>
</organism>
<evidence type="ECO:0000259" key="4">
    <source>
        <dbReference type="PROSITE" id="PS50995"/>
    </source>
</evidence>
<dbReference type="Gene3D" id="1.10.10.10">
    <property type="entry name" value="Winged helix-like DNA-binding domain superfamily/Winged helix DNA-binding domain"/>
    <property type="match status" value="1"/>
</dbReference>
<evidence type="ECO:0000313" key="5">
    <source>
        <dbReference type="EMBL" id="GAA1517729.1"/>
    </source>
</evidence>
<dbReference type="PANTHER" id="PTHR33164">
    <property type="entry name" value="TRANSCRIPTIONAL REGULATOR, MARR FAMILY"/>
    <property type="match status" value="1"/>
</dbReference>